<evidence type="ECO:0000313" key="2">
    <source>
        <dbReference type="Proteomes" id="UP000518887"/>
    </source>
</evidence>
<accession>A0A7W8G9Z0</accession>
<gene>
    <name evidence="1" type="ORF">HNP76_001980</name>
</gene>
<dbReference type="InterPro" id="IPR025935">
    <property type="entry name" value="AbiH"/>
</dbReference>
<proteinExistence type="predicted"/>
<organism evidence="1 2">
    <name type="scientific">Treponema ruminis</name>
    <dbReference type="NCBI Taxonomy" id="744515"/>
    <lineage>
        <taxon>Bacteria</taxon>
        <taxon>Pseudomonadati</taxon>
        <taxon>Spirochaetota</taxon>
        <taxon>Spirochaetia</taxon>
        <taxon>Spirochaetales</taxon>
        <taxon>Treponemataceae</taxon>
        <taxon>Treponema</taxon>
    </lineage>
</organism>
<keyword evidence="2" id="KW-1185">Reference proteome</keyword>
<name>A0A7W8G9Z0_9SPIR</name>
<dbReference type="Proteomes" id="UP000518887">
    <property type="component" value="Unassembled WGS sequence"/>
</dbReference>
<protein>
    <recommendedName>
        <fullName evidence="3">Bacteriophage abortive infection AbiH</fullName>
    </recommendedName>
</protein>
<dbReference type="RefSeq" id="WP_184660025.1">
    <property type="nucleotide sequence ID" value="NZ_CP031518.1"/>
</dbReference>
<reference evidence="1 2" key="1">
    <citation type="submission" date="2020-08" db="EMBL/GenBank/DDBJ databases">
        <title>Genomic Encyclopedia of Type Strains, Phase IV (KMG-IV): sequencing the most valuable type-strain genomes for metagenomic binning, comparative biology and taxonomic classification.</title>
        <authorList>
            <person name="Goeker M."/>
        </authorList>
    </citation>
    <scope>NUCLEOTIDE SEQUENCE [LARGE SCALE GENOMIC DNA]</scope>
    <source>
        <strain evidence="1 2">DSM 103462</strain>
    </source>
</reference>
<evidence type="ECO:0008006" key="3">
    <source>
        <dbReference type="Google" id="ProtNLM"/>
    </source>
</evidence>
<comment type="caution">
    <text evidence="1">The sequence shown here is derived from an EMBL/GenBank/DDBJ whole genome shotgun (WGS) entry which is preliminary data.</text>
</comment>
<dbReference type="EMBL" id="JACHFQ010000006">
    <property type="protein sequence ID" value="MBB5226599.1"/>
    <property type="molecule type" value="Genomic_DNA"/>
</dbReference>
<dbReference type="AlphaFoldDB" id="A0A7W8G9Z0"/>
<sequence>MSILFLIGNGFDLSCGMKTRYENVYDSYCKIGESDSEIIRKFKKEISSDYKNWSDFEEGMARYAADLDSEVDFIKCIKDFRNYLQKYLKQEENKFIEYVSNNEDIKPLLIEEMRKSVLDYYSKMTPRISNIIKDIHTRSSNNINFISFNYTNTFDYLINLVFGTEKVFHIHGKLDKYLIMGMDNEKQVNSSYTLTARGKQAFVKTYFNNEFDPNKMRIAKDRIERADVICAFGLSLGESDLTWRNAILNSLNNFGNHHLFLFDYQLACEQVLLENDKLDSELLKRDSILKSWGIQNTEAYINKIHIPCGQKFFNIEEIIKESKRQKGTTV</sequence>
<dbReference type="Pfam" id="PF14253">
    <property type="entry name" value="AbiH"/>
    <property type="match status" value="1"/>
</dbReference>
<evidence type="ECO:0000313" key="1">
    <source>
        <dbReference type="EMBL" id="MBB5226599.1"/>
    </source>
</evidence>